<dbReference type="PROSITE" id="PS00486">
    <property type="entry name" value="DNA_MISMATCH_REPAIR_2"/>
    <property type="match status" value="1"/>
</dbReference>
<evidence type="ECO:0000256" key="4">
    <source>
        <dbReference type="ARBA" id="ARBA00023125"/>
    </source>
</evidence>
<dbReference type="Pfam" id="PF05190">
    <property type="entry name" value="MutS_IV"/>
    <property type="match status" value="1"/>
</dbReference>
<evidence type="ECO:0000256" key="2">
    <source>
        <dbReference type="ARBA" id="ARBA00022741"/>
    </source>
</evidence>
<dbReference type="GO" id="GO:0005524">
    <property type="term" value="F:ATP binding"/>
    <property type="evidence" value="ECO:0007669"/>
    <property type="project" value="UniProtKB-KW"/>
</dbReference>
<dbReference type="GO" id="GO:0006298">
    <property type="term" value="P:mismatch repair"/>
    <property type="evidence" value="ECO:0007669"/>
    <property type="project" value="InterPro"/>
</dbReference>
<dbReference type="InterPro" id="IPR007696">
    <property type="entry name" value="DNA_mismatch_repair_MutS_core"/>
</dbReference>
<dbReference type="OrthoDB" id="10252754at2759"/>
<dbReference type="SUPFAM" id="SSF48334">
    <property type="entry name" value="DNA repair protein MutS, domain III"/>
    <property type="match status" value="1"/>
</dbReference>
<dbReference type="InterPro" id="IPR027417">
    <property type="entry name" value="P-loop_NTPase"/>
</dbReference>
<reference evidence="8 9" key="2">
    <citation type="journal article" date="2019" name="G3 (Bethesda)">
        <title>Hybrid Assembly of the Genome of the Entomopathogenic Nematode Steinernema carpocapsae Identifies the X-Chromosome.</title>
        <authorList>
            <person name="Serra L."/>
            <person name="Macchietto M."/>
            <person name="Macias-Munoz A."/>
            <person name="McGill C.J."/>
            <person name="Rodriguez I.M."/>
            <person name="Rodriguez B."/>
            <person name="Murad R."/>
            <person name="Mortazavi A."/>
        </authorList>
    </citation>
    <scope>NUCLEOTIDE SEQUENCE [LARGE SCALE GENOMIC DNA]</scope>
    <source>
        <strain evidence="8 9">ALL</strain>
    </source>
</reference>
<dbReference type="InterPro" id="IPR045076">
    <property type="entry name" value="MutS"/>
</dbReference>
<evidence type="ECO:0000313" key="9">
    <source>
        <dbReference type="Proteomes" id="UP000298663"/>
    </source>
</evidence>
<dbReference type="InterPro" id="IPR000432">
    <property type="entry name" value="DNA_mismatch_repair_MutS_C"/>
</dbReference>
<dbReference type="Pfam" id="PF00488">
    <property type="entry name" value="MutS_V"/>
    <property type="match status" value="1"/>
</dbReference>
<keyword evidence="6" id="KW-0175">Coiled coil</keyword>
<dbReference type="Proteomes" id="UP000298663">
    <property type="component" value="Unassembled WGS sequence"/>
</dbReference>
<dbReference type="Pfam" id="PF05192">
    <property type="entry name" value="MutS_III"/>
    <property type="match status" value="1"/>
</dbReference>
<dbReference type="STRING" id="34508.A0A4U8UVM4"/>
<feature type="domain" description="DNA mismatch repair proteins mutS family" evidence="7">
    <location>
        <begin position="545"/>
        <end position="561"/>
    </location>
</feature>
<dbReference type="EMBL" id="AZBU02000001">
    <property type="protein sequence ID" value="TMS37452.1"/>
    <property type="molecule type" value="Genomic_DNA"/>
</dbReference>
<evidence type="ECO:0000256" key="6">
    <source>
        <dbReference type="SAM" id="Coils"/>
    </source>
</evidence>
<protein>
    <recommendedName>
        <fullName evidence="7">DNA mismatch repair proteins mutS family domain-containing protein</fullName>
    </recommendedName>
</protein>
<dbReference type="SUPFAM" id="SSF52540">
    <property type="entry name" value="P-loop containing nucleoside triphosphate hydrolases"/>
    <property type="match status" value="1"/>
</dbReference>
<dbReference type="SMART" id="SM00534">
    <property type="entry name" value="MUTSac"/>
    <property type="match status" value="1"/>
</dbReference>
<keyword evidence="2" id="KW-0547">Nucleotide-binding</keyword>
<dbReference type="SMART" id="SM00533">
    <property type="entry name" value="MUTSd"/>
    <property type="match status" value="1"/>
</dbReference>
<organism evidence="8 9">
    <name type="scientific">Steinernema carpocapsae</name>
    <name type="common">Entomopathogenic nematode</name>
    <dbReference type="NCBI Taxonomy" id="34508"/>
    <lineage>
        <taxon>Eukaryota</taxon>
        <taxon>Metazoa</taxon>
        <taxon>Ecdysozoa</taxon>
        <taxon>Nematoda</taxon>
        <taxon>Chromadorea</taxon>
        <taxon>Rhabditida</taxon>
        <taxon>Tylenchina</taxon>
        <taxon>Panagrolaimomorpha</taxon>
        <taxon>Strongyloidoidea</taxon>
        <taxon>Steinernematidae</taxon>
        <taxon>Steinernema</taxon>
    </lineage>
</organism>
<dbReference type="Gene3D" id="1.10.1420.10">
    <property type="match status" value="2"/>
</dbReference>
<evidence type="ECO:0000256" key="1">
    <source>
        <dbReference type="ARBA" id="ARBA00006271"/>
    </source>
</evidence>
<keyword evidence="4" id="KW-0238">DNA-binding</keyword>
<dbReference type="GO" id="GO:0030983">
    <property type="term" value="F:mismatched DNA binding"/>
    <property type="evidence" value="ECO:0007669"/>
    <property type="project" value="InterPro"/>
</dbReference>
<evidence type="ECO:0000259" key="7">
    <source>
        <dbReference type="PROSITE" id="PS00486"/>
    </source>
</evidence>
<name>A0A4U8UVM4_STECR</name>
<keyword evidence="5" id="KW-0227">DNA damage</keyword>
<accession>A0A4U8UVM4</accession>
<keyword evidence="9" id="KW-1185">Reference proteome</keyword>
<dbReference type="AlphaFoldDB" id="A0A4U8UVM4"/>
<dbReference type="InterPro" id="IPR007861">
    <property type="entry name" value="DNA_mismatch_repair_MutS_clamp"/>
</dbReference>
<gene>
    <name evidence="8" type="ORF">L596_004381</name>
</gene>
<dbReference type="PANTHER" id="PTHR11361">
    <property type="entry name" value="DNA MISMATCH REPAIR PROTEIN MUTS FAMILY MEMBER"/>
    <property type="match status" value="1"/>
</dbReference>
<dbReference type="PIRSF" id="PIRSF005813">
    <property type="entry name" value="MSH2"/>
    <property type="match status" value="1"/>
</dbReference>
<dbReference type="GO" id="GO:0032301">
    <property type="term" value="C:MutSalpha complex"/>
    <property type="evidence" value="ECO:0007669"/>
    <property type="project" value="TreeGrafter"/>
</dbReference>
<keyword evidence="3" id="KW-0067">ATP-binding</keyword>
<dbReference type="GO" id="GO:0140664">
    <property type="term" value="F:ATP-dependent DNA damage sensor activity"/>
    <property type="evidence" value="ECO:0007669"/>
    <property type="project" value="InterPro"/>
</dbReference>
<reference evidence="8 9" key="1">
    <citation type="journal article" date="2015" name="Genome Biol.">
        <title>Comparative genomics of Steinernema reveals deeply conserved gene regulatory networks.</title>
        <authorList>
            <person name="Dillman A.R."/>
            <person name="Macchietto M."/>
            <person name="Porter C.F."/>
            <person name="Rogers A."/>
            <person name="Williams B."/>
            <person name="Antoshechkin I."/>
            <person name="Lee M.M."/>
            <person name="Goodwin Z."/>
            <person name="Lu X."/>
            <person name="Lewis E.E."/>
            <person name="Goodrich-Blair H."/>
            <person name="Stock S.P."/>
            <person name="Adams B.J."/>
            <person name="Sternberg P.W."/>
            <person name="Mortazavi A."/>
        </authorList>
    </citation>
    <scope>NUCLEOTIDE SEQUENCE [LARGE SCALE GENOMIC DNA]</scope>
    <source>
        <strain evidence="8 9">ALL</strain>
    </source>
</reference>
<dbReference type="InterPro" id="IPR011184">
    <property type="entry name" value="DNA_mismatch_repair_Msh2"/>
</dbReference>
<dbReference type="GO" id="GO:0006312">
    <property type="term" value="P:mitotic recombination"/>
    <property type="evidence" value="ECO:0007669"/>
    <property type="project" value="TreeGrafter"/>
</dbReference>
<comment type="similarity">
    <text evidence="1">Belongs to the DNA mismatch repair MutS family.</text>
</comment>
<sequence>MACLWLPYLFTTHPRSYRLYHVLIVRVFNSNCSSRVSAGIALFATGRGKWSCLKVVSHVSEIRVRRLNRNHSIVKFGVHCRKFVLVMELDKSVIRALEIFDATAELDDGIGVGTCQSLYQLLNKCRSNPGKRLLRSWLEAPLTDEVKIKERLDVVEALFNEHSCRNILHDDLLRIMPDIPELAKRATQKQFTLNDCYRLYQVVMALEHFDTALTELFEEQTHCQASIKALTLDPVRFSRHEFKKFAALVDQMIDLKHYEETGDFRITPSSDPKLNEMNVHMERIKKRCDKALSEVQAELSNDTIKLDCHSQHGYYFRVTLKEERTIRQAKKIRILDSTKGVGVRFSTRKLDALNDENVELIKEYEESQEVLKKMVLEVACGYLPAFEALSEAVSIIDVLVSFAMVASTSSSSYTRPKILSLSEEKESHKTKYISLKGCRHPMIEKSEGVHFIPNDLVPRKDRDDSFVIVTGANMGGKSTYLRSVAITVLLAQIGSFVPCEEAEFAPFDGIYTRIGAGDYQCEGVSTFMAEMMDCSAILNSATESSLVIIDELGRGTSTFDGFGLAWAIAEYIIEKKGCFTLFATHFHEVTELEKKHQRVRNMHVETHIDESGMVHLLYKIVDGVVDRSFGMHVAKSVDFPVEILKDAADILNKIQGEGEQGEVKEVVNSLRELAFQSGQMNEDELRRKILEIVPDNL</sequence>
<dbReference type="Gene3D" id="3.40.50.300">
    <property type="entry name" value="P-loop containing nucleotide triphosphate hydrolases"/>
    <property type="match status" value="1"/>
</dbReference>
<proteinExistence type="inferred from homology"/>
<evidence type="ECO:0000256" key="3">
    <source>
        <dbReference type="ARBA" id="ARBA00022840"/>
    </source>
</evidence>
<evidence type="ECO:0000313" key="8">
    <source>
        <dbReference type="EMBL" id="TMS37452.1"/>
    </source>
</evidence>
<comment type="caution">
    <text evidence="8">The sequence shown here is derived from an EMBL/GenBank/DDBJ whole genome shotgun (WGS) entry which is preliminary data.</text>
</comment>
<evidence type="ECO:0000256" key="5">
    <source>
        <dbReference type="ARBA" id="ARBA00023204"/>
    </source>
</evidence>
<dbReference type="PANTHER" id="PTHR11361:SF35">
    <property type="entry name" value="DNA MISMATCH REPAIR PROTEIN MSH2"/>
    <property type="match status" value="1"/>
</dbReference>
<keyword evidence="5" id="KW-0234">DNA repair</keyword>
<feature type="coiled-coil region" evidence="6">
    <location>
        <begin position="343"/>
        <end position="370"/>
    </location>
</feature>
<dbReference type="InterPro" id="IPR036187">
    <property type="entry name" value="DNA_mismatch_repair_MutS_sf"/>
</dbReference>